<dbReference type="PIRSF" id="PIRSF000410">
    <property type="entry name" value="CheR"/>
    <property type="match status" value="1"/>
</dbReference>
<dbReference type="PANTHER" id="PTHR24422:SF26">
    <property type="entry name" value="CHEMOTAXIS PROTEIN METHYLTRANSFERASE"/>
    <property type="match status" value="1"/>
</dbReference>
<evidence type="ECO:0000256" key="2">
    <source>
        <dbReference type="ARBA" id="ARBA00012534"/>
    </source>
</evidence>
<evidence type="ECO:0000313" key="7">
    <source>
        <dbReference type="EMBL" id="SNY61205.1"/>
    </source>
</evidence>
<dbReference type="PRINTS" id="PR00996">
    <property type="entry name" value="CHERMTFRASE"/>
</dbReference>
<dbReference type="GO" id="GO:0008983">
    <property type="term" value="F:protein-glutamate O-methyltransferase activity"/>
    <property type="evidence" value="ECO:0007669"/>
    <property type="project" value="UniProtKB-EC"/>
</dbReference>
<evidence type="ECO:0000256" key="3">
    <source>
        <dbReference type="ARBA" id="ARBA00022603"/>
    </source>
</evidence>
<dbReference type="OrthoDB" id="9816309at2"/>
<dbReference type="InterPro" id="IPR029063">
    <property type="entry name" value="SAM-dependent_MTases_sf"/>
</dbReference>
<proteinExistence type="predicted"/>
<dbReference type="GO" id="GO:0032259">
    <property type="term" value="P:methylation"/>
    <property type="evidence" value="ECO:0007669"/>
    <property type="project" value="UniProtKB-KW"/>
</dbReference>
<dbReference type="Pfam" id="PF01739">
    <property type="entry name" value="CheR"/>
    <property type="match status" value="1"/>
</dbReference>
<dbReference type="Gene3D" id="3.40.50.150">
    <property type="entry name" value="Vaccinia Virus protein VP39"/>
    <property type="match status" value="1"/>
</dbReference>
<dbReference type="InterPro" id="IPR022642">
    <property type="entry name" value="CheR_C"/>
</dbReference>
<dbReference type="RefSeq" id="WP_097326287.1">
    <property type="nucleotide sequence ID" value="NZ_OBDY01000022.1"/>
</dbReference>
<keyword evidence="3 7" id="KW-0489">Methyltransferase</keyword>
<keyword evidence="5" id="KW-0949">S-adenosyl-L-methionine</keyword>
<comment type="catalytic activity">
    <reaction evidence="1">
        <text>L-glutamyl-[protein] + S-adenosyl-L-methionine = [protein]-L-glutamate 5-O-methyl ester + S-adenosyl-L-homocysteine</text>
        <dbReference type="Rhea" id="RHEA:24452"/>
        <dbReference type="Rhea" id="RHEA-COMP:10208"/>
        <dbReference type="Rhea" id="RHEA-COMP:10311"/>
        <dbReference type="ChEBI" id="CHEBI:29973"/>
        <dbReference type="ChEBI" id="CHEBI:57856"/>
        <dbReference type="ChEBI" id="CHEBI:59789"/>
        <dbReference type="ChEBI" id="CHEBI:82795"/>
        <dbReference type="EC" id="2.1.1.80"/>
    </reaction>
</comment>
<dbReference type="PROSITE" id="PS50123">
    <property type="entry name" value="CHER"/>
    <property type="match status" value="1"/>
</dbReference>
<dbReference type="SUPFAM" id="SSF47757">
    <property type="entry name" value="Chemotaxis receptor methyltransferase CheR, N-terminal domain"/>
    <property type="match status" value="1"/>
</dbReference>
<evidence type="ECO:0000256" key="5">
    <source>
        <dbReference type="ARBA" id="ARBA00022691"/>
    </source>
</evidence>
<sequence>MTAPLAYARTIGKADFEYITGLLYDHSGIRLAPGKEALVSSRLDKRIRALGLPGYSDYVRLLRERFDPAELRHLIDLLTTNETFFFREQQHFDYLRRVIIPERQTGRMFRFWSAASSSGEEAYTAAMVIGDVLPPHSWEIVGTDISSRIVENARAALYPIAAAEKIPKPLLRRFCLKGRDEYTGLMTVTKELRSRVQFHCRNLNHDFRELGKFDVIFLRNVMIYFDMDTKRALVPRLVEQLVPGGHLIIGSSESLNAIPSKLRMIEPSIYRLDDARA</sequence>
<reference evidence="8" key="1">
    <citation type="submission" date="2017-09" db="EMBL/GenBank/DDBJ databases">
        <authorList>
            <person name="Varghese N."/>
            <person name="Submissions S."/>
        </authorList>
    </citation>
    <scope>NUCLEOTIDE SEQUENCE [LARGE SCALE GENOMIC DNA]</scope>
    <source>
        <strain evidence="8">CGMCC 4.6857</strain>
    </source>
</reference>
<dbReference type="Pfam" id="PF03705">
    <property type="entry name" value="CheR_N"/>
    <property type="match status" value="1"/>
</dbReference>
<dbReference type="AlphaFoldDB" id="A0A285JLP4"/>
<gene>
    <name evidence="7" type="ORF">SAMN05421748_122109</name>
</gene>
<dbReference type="InterPro" id="IPR022641">
    <property type="entry name" value="CheR_N"/>
</dbReference>
<dbReference type="InterPro" id="IPR000780">
    <property type="entry name" value="CheR_MeTrfase"/>
</dbReference>
<dbReference type="InterPro" id="IPR026024">
    <property type="entry name" value="Chemotaxis_MeTrfase_CheR"/>
</dbReference>
<name>A0A285JLP4_9ACTN</name>
<evidence type="ECO:0000313" key="8">
    <source>
        <dbReference type="Proteomes" id="UP000219612"/>
    </source>
</evidence>
<keyword evidence="4 7" id="KW-0808">Transferase</keyword>
<accession>A0A285JLP4</accession>
<dbReference type="PANTHER" id="PTHR24422">
    <property type="entry name" value="CHEMOTAXIS PROTEIN METHYLTRANSFERASE"/>
    <property type="match status" value="1"/>
</dbReference>
<dbReference type="CDD" id="cd02440">
    <property type="entry name" value="AdoMet_MTases"/>
    <property type="match status" value="1"/>
</dbReference>
<dbReference type="EC" id="2.1.1.80" evidence="2"/>
<evidence type="ECO:0000256" key="1">
    <source>
        <dbReference type="ARBA" id="ARBA00001541"/>
    </source>
</evidence>
<dbReference type="InterPro" id="IPR036804">
    <property type="entry name" value="CheR_N_sf"/>
</dbReference>
<protein>
    <recommendedName>
        <fullName evidence="2">protein-glutamate O-methyltransferase</fullName>
        <ecNumber evidence="2">2.1.1.80</ecNumber>
    </recommendedName>
</protein>
<keyword evidence="8" id="KW-1185">Reference proteome</keyword>
<dbReference type="InterPro" id="IPR050903">
    <property type="entry name" value="Bact_Chemotaxis_MeTrfase"/>
</dbReference>
<dbReference type="Gene3D" id="1.10.155.10">
    <property type="entry name" value="Chemotaxis receptor methyltransferase CheR, N-terminal domain"/>
    <property type="match status" value="1"/>
</dbReference>
<feature type="domain" description="CheR-type methyltransferase" evidence="6">
    <location>
        <begin position="4"/>
        <end position="275"/>
    </location>
</feature>
<organism evidence="7 8">
    <name type="scientific">Paractinoplanes atraurantiacus</name>
    <dbReference type="NCBI Taxonomy" id="1036182"/>
    <lineage>
        <taxon>Bacteria</taxon>
        <taxon>Bacillati</taxon>
        <taxon>Actinomycetota</taxon>
        <taxon>Actinomycetes</taxon>
        <taxon>Micromonosporales</taxon>
        <taxon>Micromonosporaceae</taxon>
        <taxon>Paractinoplanes</taxon>
    </lineage>
</organism>
<evidence type="ECO:0000259" key="6">
    <source>
        <dbReference type="PROSITE" id="PS50123"/>
    </source>
</evidence>
<dbReference type="SMART" id="SM00138">
    <property type="entry name" value="MeTrc"/>
    <property type="match status" value="1"/>
</dbReference>
<evidence type="ECO:0000256" key="4">
    <source>
        <dbReference type="ARBA" id="ARBA00022679"/>
    </source>
</evidence>
<dbReference type="Proteomes" id="UP000219612">
    <property type="component" value="Unassembled WGS sequence"/>
</dbReference>
<dbReference type="EMBL" id="OBDY01000022">
    <property type="protein sequence ID" value="SNY61205.1"/>
    <property type="molecule type" value="Genomic_DNA"/>
</dbReference>
<dbReference type="SUPFAM" id="SSF53335">
    <property type="entry name" value="S-adenosyl-L-methionine-dependent methyltransferases"/>
    <property type="match status" value="1"/>
</dbReference>